<accession>A0A6L3V2A2</accession>
<reference evidence="9 10" key="1">
    <citation type="journal article" date="2016" name="Antonie Van Leeuwenhoek">
        <title>Bacillus depressus sp. nov., isolated from soil of a sunflower field.</title>
        <authorList>
            <person name="Wei X."/>
            <person name="Xin D."/>
            <person name="Xin Y."/>
            <person name="Zhang H."/>
            <person name="Wang T."/>
            <person name="Zhang J."/>
        </authorList>
    </citation>
    <scope>NUCLEOTIDE SEQUENCE [LARGE SCALE GENOMIC DNA]</scope>
    <source>
        <strain evidence="9 10">BZ1</strain>
    </source>
</reference>
<name>A0A6L3V2A2_9BACI</name>
<dbReference type="GO" id="GO:0005886">
    <property type="term" value="C:plasma membrane"/>
    <property type="evidence" value="ECO:0007669"/>
    <property type="project" value="TreeGrafter"/>
</dbReference>
<evidence type="ECO:0000256" key="5">
    <source>
        <dbReference type="SAM" id="MobiDB-lite"/>
    </source>
</evidence>
<evidence type="ECO:0000313" key="10">
    <source>
        <dbReference type="Proteomes" id="UP000481030"/>
    </source>
</evidence>
<keyword evidence="6" id="KW-0472">Membrane</keyword>
<feature type="chain" id="PRO_5026839476" evidence="7">
    <location>
        <begin position="35"/>
        <end position="198"/>
    </location>
</feature>
<dbReference type="InterPro" id="IPR014755">
    <property type="entry name" value="Cu-Rt/internalin_Ig-like"/>
</dbReference>
<evidence type="ECO:0000256" key="3">
    <source>
        <dbReference type="ARBA" id="ARBA00022729"/>
    </source>
</evidence>
<comment type="caution">
    <text evidence="9">The sequence shown here is derived from an EMBL/GenBank/DDBJ whole genome shotgun (WGS) entry which is preliminary data.</text>
</comment>
<evidence type="ECO:0000256" key="2">
    <source>
        <dbReference type="ARBA" id="ARBA00022723"/>
    </source>
</evidence>
<keyword evidence="2" id="KW-0479">Metal-binding</keyword>
<dbReference type="InterPro" id="IPR032694">
    <property type="entry name" value="CopC/D"/>
</dbReference>
<dbReference type="Proteomes" id="UP000481030">
    <property type="component" value="Unassembled WGS sequence"/>
</dbReference>
<feature type="domain" description="CopC" evidence="8">
    <location>
        <begin position="35"/>
        <end position="127"/>
    </location>
</feature>
<feature type="region of interest" description="Disordered" evidence="5">
    <location>
        <begin position="132"/>
        <end position="170"/>
    </location>
</feature>
<evidence type="ECO:0000313" key="9">
    <source>
        <dbReference type="EMBL" id="KAB2328486.1"/>
    </source>
</evidence>
<keyword evidence="3 7" id="KW-0732">Signal</keyword>
<dbReference type="GO" id="GO:0005507">
    <property type="term" value="F:copper ion binding"/>
    <property type="evidence" value="ECO:0007669"/>
    <property type="project" value="InterPro"/>
</dbReference>
<dbReference type="EMBL" id="WBOS01000029">
    <property type="protein sequence ID" value="KAB2328486.1"/>
    <property type="molecule type" value="Genomic_DNA"/>
</dbReference>
<evidence type="ECO:0000256" key="4">
    <source>
        <dbReference type="ARBA" id="ARBA00023008"/>
    </source>
</evidence>
<evidence type="ECO:0000256" key="7">
    <source>
        <dbReference type="SAM" id="SignalP"/>
    </source>
</evidence>
<protein>
    <submittedName>
        <fullName evidence="9">Copper resistance protein CopC</fullName>
    </submittedName>
</protein>
<dbReference type="InterPro" id="IPR007348">
    <property type="entry name" value="CopC_dom"/>
</dbReference>
<dbReference type="GO" id="GO:0046688">
    <property type="term" value="P:response to copper ion"/>
    <property type="evidence" value="ECO:0007669"/>
    <property type="project" value="InterPro"/>
</dbReference>
<feature type="transmembrane region" description="Helical" evidence="6">
    <location>
        <begin position="174"/>
        <end position="193"/>
    </location>
</feature>
<dbReference type="OrthoDB" id="2353937at2"/>
<evidence type="ECO:0000256" key="6">
    <source>
        <dbReference type="SAM" id="Phobius"/>
    </source>
</evidence>
<keyword evidence="4" id="KW-0186">Copper</keyword>
<feature type="compositionally biased region" description="Basic and acidic residues" evidence="5">
    <location>
        <begin position="152"/>
        <end position="167"/>
    </location>
</feature>
<dbReference type="PANTHER" id="PTHR34820:SF4">
    <property type="entry name" value="INNER MEMBRANE PROTEIN YEBZ"/>
    <property type="match status" value="1"/>
</dbReference>
<dbReference type="Pfam" id="PF04234">
    <property type="entry name" value="CopC"/>
    <property type="match status" value="1"/>
</dbReference>
<dbReference type="GO" id="GO:0006825">
    <property type="term" value="P:copper ion transport"/>
    <property type="evidence" value="ECO:0007669"/>
    <property type="project" value="InterPro"/>
</dbReference>
<dbReference type="InterPro" id="IPR014756">
    <property type="entry name" value="Ig_E-set"/>
</dbReference>
<dbReference type="PANTHER" id="PTHR34820">
    <property type="entry name" value="INNER MEMBRANE PROTEIN YEBZ"/>
    <property type="match status" value="1"/>
</dbReference>
<dbReference type="Gene3D" id="2.60.40.1220">
    <property type="match status" value="1"/>
</dbReference>
<dbReference type="GO" id="GO:0042597">
    <property type="term" value="C:periplasmic space"/>
    <property type="evidence" value="ECO:0007669"/>
    <property type="project" value="InterPro"/>
</dbReference>
<organism evidence="9 10">
    <name type="scientific">Cytobacillus depressus</name>
    <dbReference type="NCBI Taxonomy" id="1602942"/>
    <lineage>
        <taxon>Bacteria</taxon>
        <taxon>Bacillati</taxon>
        <taxon>Bacillota</taxon>
        <taxon>Bacilli</taxon>
        <taxon>Bacillales</taxon>
        <taxon>Bacillaceae</taxon>
        <taxon>Cytobacillus</taxon>
    </lineage>
</organism>
<sequence length="198" mass="21100">MIVGSLGGVILKRIFTAAAVAVLLALSISTSAFAHSHLEGSNPADGDIVTEPLKEIVLEFDGKIEQGSYIDVKTTEGKEIQLQEITIGEGTLTGTVAEPLPNDEYQVNWSIISADGHPIEGEFSFTVNAPVPESVEEGTEKPSETTESPKQSAEDQEKVASVDEVQKESSSSSMTVILIVLLVIIVAGGFFLLTKRKK</sequence>
<gene>
    <name evidence="9" type="ORF">F7731_25505</name>
</gene>
<dbReference type="AlphaFoldDB" id="A0A6L3V2A2"/>
<keyword evidence="6" id="KW-0812">Transmembrane</keyword>
<dbReference type="SUPFAM" id="SSF81296">
    <property type="entry name" value="E set domains"/>
    <property type="match status" value="1"/>
</dbReference>
<feature type="signal peptide" evidence="7">
    <location>
        <begin position="1"/>
        <end position="34"/>
    </location>
</feature>
<comment type="subcellular location">
    <subcellularLocation>
        <location evidence="1">Cell envelope</location>
    </subcellularLocation>
</comment>
<dbReference type="GO" id="GO:0030313">
    <property type="term" value="C:cell envelope"/>
    <property type="evidence" value="ECO:0007669"/>
    <property type="project" value="UniProtKB-SubCell"/>
</dbReference>
<evidence type="ECO:0000259" key="8">
    <source>
        <dbReference type="Pfam" id="PF04234"/>
    </source>
</evidence>
<keyword evidence="6" id="KW-1133">Transmembrane helix</keyword>
<evidence type="ECO:0000256" key="1">
    <source>
        <dbReference type="ARBA" id="ARBA00004196"/>
    </source>
</evidence>
<keyword evidence="10" id="KW-1185">Reference proteome</keyword>
<proteinExistence type="predicted"/>